<evidence type="ECO:0000313" key="2">
    <source>
        <dbReference type="Proteomes" id="UP000613768"/>
    </source>
</evidence>
<dbReference type="EMBL" id="JACYTR010000092">
    <property type="protein sequence ID" value="MBD8528187.1"/>
    <property type="molecule type" value="Genomic_DNA"/>
</dbReference>
<accession>A0AAW3ZV59</accession>
<protein>
    <recommendedName>
        <fullName evidence="3">HEAT repeat domain-containing protein</fullName>
    </recommendedName>
</protein>
<evidence type="ECO:0008006" key="3">
    <source>
        <dbReference type="Google" id="ProtNLM"/>
    </source>
</evidence>
<name>A0AAW3ZV59_9GAMM</name>
<dbReference type="RefSeq" id="WP_192031603.1">
    <property type="nucleotide sequence ID" value="NZ_JACYTR010000092.1"/>
</dbReference>
<keyword evidence="2" id="KW-1185">Reference proteome</keyword>
<reference evidence="1 2" key="1">
    <citation type="submission" date="2020-09" db="EMBL/GenBank/DDBJ databases">
        <title>Pseudoxanthomonas sp. CAU 1598 isolated from sand of Yaerae Beach.</title>
        <authorList>
            <person name="Kim W."/>
        </authorList>
    </citation>
    <scope>NUCLEOTIDE SEQUENCE [LARGE SCALE GENOMIC DNA]</scope>
    <source>
        <strain evidence="1 2">CAU 1598</strain>
    </source>
</reference>
<dbReference type="Proteomes" id="UP000613768">
    <property type="component" value="Unassembled WGS sequence"/>
</dbReference>
<dbReference type="AlphaFoldDB" id="A0AAW3ZV59"/>
<comment type="caution">
    <text evidence="1">The sequence shown here is derived from an EMBL/GenBank/DDBJ whole genome shotgun (WGS) entry which is preliminary data.</text>
</comment>
<gene>
    <name evidence="1" type="ORF">IFO71_20760</name>
</gene>
<evidence type="ECO:0000313" key="1">
    <source>
        <dbReference type="EMBL" id="MBD8528187.1"/>
    </source>
</evidence>
<proteinExistence type="predicted"/>
<organism evidence="1 2">
    <name type="scientific">Pseudomarimonas arenosa</name>
    <dbReference type="NCBI Taxonomy" id="2774145"/>
    <lineage>
        <taxon>Bacteria</taxon>
        <taxon>Pseudomonadati</taxon>
        <taxon>Pseudomonadota</taxon>
        <taxon>Gammaproteobacteria</taxon>
        <taxon>Lysobacterales</taxon>
        <taxon>Lysobacteraceae</taxon>
        <taxon>Pseudomarimonas</taxon>
    </lineage>
</organism>
<sequence length="136" mass="15393">MIVVIAEVLPQLDRFDTDSGSLEELHEICDRLSACDDARDAVPRVLKFIEQNPHADLGCPGPLVHFLEQFFRSGYEEALASSVEQRPTLLNAWMLNRLINGTEGNEKRRYRLVMERVAAHASDSEVRKLAAEFLGR</sequence>